<reference evidence="9 10" key="1">
    <citation type="submission" date="2024-05" db="EMBL/GenBank/DDBJ databases">
        <title>Microbispora sp.ZYX-F-249.</title>
        <authorList>
            <person name="Xie H."/>
        </authorList>
    </citation>
    <scope>NUCLEOTIDE SEQUENCE [LARGE SCALE GENOMIC DNA]</scope>
    <source>
        <strain evidence="9 10">ZYX-F-249</strain>
    </source>
</reference>
<dbReference type="InterPro" id="IPR050171">
    <property type="entry name" value="MFS_Transporters"/>
</dbReference>
<evidence type="ECO:0000256" key="6">
    <source>
        <dbReference type="ARBA" id="ARBA00023136"/>
    </source>
</evidence>
<feature type="transmembrane region" description="Helical" evidence="7">
    <location>
        <begin position="385"/>
        <end position="406"/>
    </location>
</feature>
<sequence>MPEIPQAAPSPATVPSPNSWRAVAAAMFACGWGGNQFTPLLLMYRRLGGYSTLSVDAFLGAYVVGLVPGLLLAGPVSDRRGRRPVLVTGAVASAVASLVLCFGGQSAWPIYAGRLITGFAVGIAMAVGSSWVKELSAGADGGLAARRAALCQTAGFGLGAGVAGVLAQWGPWPMVTPYVAHLLLAVVIPVLLLRVPETRPPLPHGTGSVRELLTTLVNDLRVPAPARRRFRLVVLPMAPWVFGTAGLAYAVMPQLVGFRVGDWGLAYATGLTVLTLGTGVAVQPVARRLHRETGTRTGRAPVAAMAVTLAGSALCAANAVLLSPWLAAVAAAALGAGYGIAVVSGLLEIQRMAGADDLAGLTGIYYTLAYAGFLLPTVLATLSAWLSYPVMLAAVAAAALVCLGLVMTGARVTEPAAPAR</sequence>
<dbReference type="EMBL" id="JBDJAW010000035">
    <property type="protein sequence ID" value="MEN3539595.1"/>
    <property type="molecule type" value="Genomic_DNA"/>
</dbReference>
<keyword evidence="2" id="KW-0813">Transport</keyword>
<comment type="caution">
    <text evidence="9">The sequence shown here is derived from an EMBL/GenBank/DDBJ whole genome shotgun (WGS) entry which is preliminary data.</text>
</comment>
<feature type="transmembrane region" description="Helical" evidence="7">
    <location>
        <begin position="230"/>
        <end position="252"/>
    </location>
</feature>
<feature type="transmembrane region" description="Helical" evidence="7">
    <location>
        <begin position="264"/>
        <end position="286"/>
    </location>
</feature>
<feature type="transmembrane region" description="Helical" evidence="7">
    <location>
        <begin position="325"/>
        <end position="346"/>
    </location>
</feature>
<keyword evidence="3" id="KW-1003">Cell membrane</keyword>
<evidence type="ECO:0000256" key="5">
    <source>
        <dbReference type="ARBA" id="ARBA00022989"/>
    </source>
</evidence>
<comment type="subcellular location">
    <subcellularLocation>
        <location evidence="1">Cell membrane</location>
        <topology evidence="1">Multi-pass membrane protein</topology>
    </subcellularLocation>
</comment>
<proteinExistence type="predicted"/>
<feature type="transmembrane region" description="Helical" evidence="7">
    <location>
        <begin position="50"/>
        <end position="73"/>
    </location>
</feature>
<dbReference type="SUPFAM" id="SSF103473">
    <property type="entry name" value="MFS general substrate transporter"/>
    <property type="match status" value="1"/>
</dbReference>
<gene>
    <name evidence="9" type="ORF">AAH991_31100</name>
</gene>
<keyword evidence="4 7" id="KW-0812">Transmembrane</keyword>
<feature type="transmembrane region" description="Helical" evidence="7">
    <location>
        <begin position="358"/>
        <end position="379"/>
    </location>
</feature>
<name>A0ABV0B0Y7_9ACTN</name>
<dbReference type="InterPro" id="IPR036259">
    <property type="entry name" value="MFS_trans_sf"/>
</dbReference>
<dbReference type="InterPro" id="IPR020846">
    <property type="entry name" value="MFS_dom"/>
</dbReference>
<dbReference type="InterPro" id="IPR011701">
    <property type="entry name" value="MFS"/>
</dbReference>
<evidence type="ECO:0000256" key="4">
    <source>
        <dbReference type="ARBA" id="ARBA00022692"/>
    </source>
</evidence>
<evidence type="ECO:0000256" key="1">
    <source>
        <dbReference type="ARBA" id="ARBA00004651"/>
    </source>
</evidence>
<organism evidence="9 10">
    <name type="scientific">Microbispora maris</name>
    <dbReference type="NCBI Taxonomy" id="3144104"/>
    <lineage>
        <taxon>Bacteria</taxon>
        <taxon>Bacillati</taxon>
        <taxon>Actinomycetota</taxon>
        <taxon>Actinomycetes</taxon>
        <taxon>Streptosporangiales</taxon>
        <taxon>Streptosporangiaceae</taxon>
        <taxon>Microbispora</taxon>
    </lineage>
</organism>
<keyword evidence="10" id="KW-1185">Reference proteome</keyword>
<evidence type="ECO:0000259" key="8">
    <source>
        <dbReference type="PROSITE" id="PS50850"/>
    </source>
</evidence>
<dbReference type="PROSITE" id="PS50850">
    <property type="entry name" value="MFS"/>
    <property type="match status" value="1"/>
</dbReference>
<dbReference type="Proteomes" id="UP001447516">
    <property type="component" value="Unassembled WGS sequence"/>
</dbReference>
<dbReference type="PANTHER" id="PTHR23517">
    <property type="entry name" value="RESISTANCE PROTEIN MDTM, PUTATIVE-RELATED-RELATED"/>
    <property type="match status" value="1"/>
</dbReference>
<evidence type="ECO:0000256" key="3">
    <source>
        <dbReference type="ARBA" id="ARBA00022475"/>
    </source>
</evidence>
<feature type="transmembrane region" description="Helical" evidence="7">
    <location>
        <begin position="85"/>
        <end position="105"/>
    </location>
</feature>
<evidence type="ECO:0000313" key="10">
    <source>
        <dbReference type="Proteomes" id="UP001447516"/>
    </source>
</evidence>
<keyword evidence="6 7" id="KW-0472">Membrane</keyword>
<accession>A0ABV0B0Y7</accession>
<feature type="transmembrane region" description="Helical" evidence="7">
    <location>
        <begin position="111"/>
        <end position="132"/>
    </location>
</feature>
<dbReference type="RefSeq" id="WP_346229485.1">
    <property type="nucleotide sequence ID" value="NZ_JBDJAW010000035.1"/>
</dbReference>
<dbReference type="Pfam" id="PF07690">
    <property type="entry name" value="MFS_1"/>
    <property type="match status" value="1"/>
</dbReference>
<keyword evidence="5 7" id="KW-1133">Transmembrane helix</keyword>
<feature type="transmembrane region" description="Helical" evidence="7">
    <location>
        <begin position="144"/>
        <end position="169"/>
    </location>
</feature>
<evidence type="ECO:0000256" key="2">
    <source>
        <dbReference type="ARBA" id="ARBA00022448"/>
    </source>
</evidence>
<feature type="transmembrane region" description="Helical" evidence="7">
    <location>
        <begin position="175"/>
        <end position="193"/>
    </location>
</feature>
<feature type="transmembrane region" description="Helical" evidence="7">
    <location>
        <begin position="298"/>
        <end position="319"/>
    </location>
</feature>
<evidence type="ECO:0000313" key="9">
    <source>
        <dbReference type="EMBL" id="MEN3539595.1"/>
    </source>
</evidence>
<protein>
    <submittedName>
        <fullName evidence="9">MFS transporter</fullName>
    </submittedName>
</protein>
<evidence type="ECO:0000256" key="7">
    <source>
        <dbReference type="SAM" id="Phobius"/>
    </source>
</evidence>
<dbReference type="Gene3D" id="1.20.1250.20">
    <property type="entry name" value="MFS general substrate transporter like domains"/>
    <property type="match status" value="1"/>
</dbReference>
<feature type="domain" description="Major facilitator superfamily (MFS) profile" evidence="8">
    <location>
        <begin position="19"/>
        <end position="416"/>
    </location>
</feature>